<keyword evidence="2" id="KW-1185">Reference proteome</keyword>
<dbReference type="Proteomes" id="UP000248817">
    <property type="component" value="Unassembled WGS sequence"/>
</dbReference>
<dbReference type="EMBL" id="KZ825464">
    <property type="protein sequence ID" value="PYI36529.1"/>
    <property type="molecule type" value="Genomic_DNA"/>
</dbReference>
<evidence type="ECO:0000313" key="2">
    <source>
        <dbReference type="Proteomes" id="UP000248817"/>
    </source>
</evidence>
<name>A0A2V5IIN1_9EURO</name>
<organism evidence="1 2">
    <name type="scientific">Aspergillus indologenus CBS 114.80</name>
    <dbReference type="NCBI Taxonomy" id="1450541"/>
    <lineage>
        <taxon>Eukaryota</taxon>
        <taxon>Fungi</taxon>
        <taxon>Dikarya</taxon>
        <taxon>Ascomycota</taxon>
        <taxon>Pezizomycotina</taxon>
        <taxon>Eurotiomycetes</taxon>
        <taxon>Eurotiomycetidae</taxon>
        <taxon>Eurotiales</taxon>
        <taxon>Aspergillaceae</taxon>
        <taxon>Aspergillus</taxon>
        <taxon>Aspergillus subgen. Circumdati</taxon>
    </lineage>
</organism>
<dbReference type="AlphaFoldDB" id="A0A2V5IIN1"/>
<proteinExistence type="predicted"/>
<accession>A0A2V5IIN1</accession>
<sequence>MKPIRSRMLMERIMTATSTVPALSCMLTPPPRSPQPPMLLQNAIPTVQLKTQPSSVEPRRNPAIFPILRSTLAREFRDRLQTGLFLNLLARPAKSCRGHQRTCSRHISLVALRFHMYQALSPHIQLPFRFDRFDSCLFLFDLDFGSLACFMRHSCYHEKCKHRLSLFRWFGRV</sequence>
<evidence type="ECO:0000313" key="1">
    <source>
        <dbReference type="EMBL" id="PYI36529.1"/>
    </source>
</evidence>
<gene>
    <name evidence="1" type="ORF">BP00DRAFT_108961</name>
</gene>
<reference evidence="1 2" key="1">
    <citation type="submission" date="2018-02" db="EMBL/GenBank/DDBJ databases">
        <title>The genomes of Aspergillus section Nigri reveals drivers in fungal speciation.</title>
        <authorList>
            <consortium name="DOE Joint Genome Institute"/>
            <person name="Vesth T.C."/>
            <person name="Nybo J."/>
            <person name="Theobald S."/>
            <person name="Brandl J."/>
            <person name="Frisvad J.C."/>
            <person name="Nielsen K.F."/>
            <person name="Lyhne E.K."/>
            <person name="Kogle M.E."/>
            <person name="Kuo A."/>
            <person name="Riley R."/>
            <person name="Clum A."/>
            <person name="Nolan M."/>
            <person name="Lipzen A."/>
            <person name="Salamov A."/>
            <person name="Henrissat B."/>
            <person name="Wiebenga A."/>
            <person name="De vries R.P."/>
            <person name="Grigoriev I.V."/>
            <person name="Mortensen U.H."/>
            <person name="Andersen M.R."/>
            <person name="Baker S.E."/>
        </authorList>
    </citation>
    <scope>NUCLEOTIDE SEQUENCE [LARGE SCALE GENOMIC DNA]</scope>
    <source>
        <strain evidence="1 2">CBS 114.80</strain>
    </source>
</reference>
<protein>
    <submittedName>
        <fullName evidence="1">Uncharacterized protein</fullName>
    </submittedName>
</protein>